<name>A0ABW3DB10_9BACL</name>
<proteinExistence type="predicted"/>
<dbReference type="RefSeq" id="WP_379289215.1">
    <property type="nucleotide sequence ID" value="NZ_JBHTIU010000048.1"/>
</dbReference>
<accession>A0ABW3DB10</accession>
<evidence type="ECO:0008006" key="3">
    <source>
        <dbReference type="Google" id="ProtNLM"/>
    </source>
</evidence>
<dbReference type="EMBL" id="JBHTIU010000048">
    <property type="protein sequence ID" value="MFD0870517.1"/>
    <property type="molecule type" value="Genomic_DNA"/>
</dbReference>
<sequence length="310" mass="36831">MRVLSFLRKNGFILGLLAAFLLTDWLVARWDPLTNSLRFRKNDFTKTLSQHNWETSGRVFFGNSAVTGAYIEDQAGYPLVEMGLSYGKITDLQQIIERSLYTFEDELVIGIDVHTMLDRLETDPTYPWNSKKYQPYLYEYRDYFKEAGIGMLKQMVTSLRERKPEEMFEYWAWNDKMLYYGIKPAEGPGSKQADWEKYEQKFNYMRMPDFQQNLNALEWVMNYADKQQLELKVIWMPYNPEYPLPGYMPELKKEVDRILAEHQVPVLDLLNSFEPQYFHDLVHINREQGAPLFTKEVDQWLLSFEKPPKS</sequence>
<organism evidence="1 2">
    <name type="scientific">Paenibacillus residui</name>
    <dbReference type="NCBI Taxonomy" id="629724"/>
    <lineage>
        <taxon>Bacteria</taxon>
        <taxon>Bacillati</taxon>
        <taxon>Bacillota</taxon>
        <taxon>Bacilli</taxon>
        <taxon>Bacillales</taxon>
        <taxon>Paenibacillaceae</taxon>
        <taxon>Paenibacillus</taxon>
    </lineage>
</organism>
<evidence type="ECO:0000313" key="2">
    <source>
        <dbReference type="Proteomes" id="UP001597120"/>
    </source>
</evidence>
<protein>
    <recommendedName>
        <fullName evidence="3">SGNH/GDSL hydrolase family protein</fullName>
    </recommendedName>
</protein>
<dbReference type="SUPFAM" id="SSF52266">
    <property type="entry name" value="SGNH hydrolase"/>
    <property type="match status" value="1"/>
</dbReference>
<keyword evidence="2" id="KW-1185">Reference proteome</keyword>
<evidence type="ECO:0000313" key="1">
    <source>
        <dbReference type="EMBL" id="MFD0870517.1"/>
    </source>
</evidence>
<gene>
    <name evidence="1" type="ORF">ACFQ03_15280</name>
</gene>
<reference evidence="2" key="1">
    <citation type="journal article" date="2019" name="Int. J. Syst. Evol. Microbiol.">
        <title>The Global Catalogue of Microorganisms (GCM) 10K type strain sequencing project: providing services to taxonomists for standard genome sequencing and annotation.</title>
        <authorList>
            <consortium name="The Broad Institute Genomics Platform"/>
            <consortium name="The Broad Institute Genome Sequencing Center for Infectious Disease"/>
            <person name="Wu L."/>
            <person name="Ma J."/>
        </authorList>
    </citation>
    <scope>NUCLEOTIDE SEQUENCE [LARGE SCALE GENOMIC DNA]</scope>
    <source>
        <strain evidence="2">CCUG 57263</strain>
    </source>
</reference>
<comment type="caution">
    <text evidence="1">The sequence shown here is derived from an EMBL/GenBank/DDBJ whole genome shotgun (WGS) entry which is preliminary data.</text>
</comment>
<dbReference type="Proteomes" id="UP001597120">
    <property type="component" value="Unassembled WGS sequence"/>
</dbReference>